<protein>
    <submittedName>
        <fullName evidence="7">Heparinase II/III family protein</fullName>
    </submittedName>
</protein>
<dbReference type="Pfam" id="PF16889">
    <property type="entry name" value="Hepar_II_III_N"/>
    <property type="match status" value="1"/>
</dbReference>
<dbReference type="PANTHER" id="PTHR39210:SF1">
    <property type="entry name" value="HEPARIN-SULFATE LYASE"/>
    <property type="match status" value="1"/>
</dbReference>
<dbReference type="Gene3D" id="2.70.98.70">
    <property type="match status" value="1"/>
</dbReference>
<reference evidence="7" key="1">
    <citation type="submission" date="2022-09" db="EMBL/GenBank/DDBJ databases">
        <title>The genome sequence of Tsuneonella sp. YG55.</title>
        <authorList>
            <person name="Liu Y."/>
        </authorList>
    </citation>
    <scope>NUCLEOTIDE SEQUENCE</scope>
    <source>
        <strain evidence="7">YG55</strain>
    </source>
</reference>
<feature type="domain" description="Heparin-sulfate lyase N-terminal" evidence="6">
    <location>
        <begin position="100"/>
        <end position="230"/>
    </location>
</feature>
<sequence>MNGPDSFEFVGETGTLANGWNDQNKSALWVYNLHYFDDLRRAGSLDRRPWHSALIARWIRENPPVEGAGWAPYPTSLRMVNWIMWDMAGSELGDEARRSLANQAGWLARNLETHILGNHLFSNLKALVFAGSYFSGETADRWLALGLERLGREVREQVLSDGGNFELSPMYHAIFLADLLDLVALDRVFPGRLPRSLVEDISRTAGRMLGWLAVMTHPDGDPPHFNDCAIGIASGLAELKAYAVRLGIAQLTVGERIEGRGATAIHLAESGYVRLEGSGAVAFCDVAQIGPSYLPGHGHADTLSYELSVGRRRIVVNGGTSCYGTGPIRLHERGTSAHSTVVAEVNSSEVWGGFRVARRARPMDVKLTRTADGLSLSAAHDGYRRLPRKPVHHRTWTMRANELEIRDLMFPEIPAVARNILYPDVSKELPEGILYDVPTGSEGREPAFYAQRFGVRLATSAIDVRLTKGEAVIQWRWN</sequence>
<dbReference type="AlphaFoldDB" id="A0A9X2VZN3"/>
<dbReference type="EMBL" id="JAOAMV010000001">
    <property type="protein sequence ID" value="MCT2557804.1"/>
    <property type="molecule type" value="Genomic_DNA"/>
</dbReference>
<keyword evidence="4" id="KW-0456">Lyase</keyword>
<evidence type="ECO:0000256" key="3">
    <source>
        <dbReference type="ARBA" id="ARBA00022764"/>
    </source>
</evidence>
<name>A0A9X2VZN3_9SPHN</name>
<dbReference type="InterPro" id="IPR031680">
    <property type="entry name" value="Hepar_II_III_N"/>
</dbReference>
<dbReference type="Pfam" id="PF07940">
    <property type="entry name" value="Hepar_II_III_C"/>
    <property type="match status" value="1"/>
</dbReference>
<organism evidence="7 8">
    <name type="scientific">Tsuneonella litorea</name>
    <dbReference type="NCBI Taxonomy" id="2976475"/>
    <lineage>
        <taxon>Bacteria</taxon>
        <taxon>Pseudomonadati</taxon>
        <taxon>Pseudomonadota</taxon>
        <taxon>Alphaproteobacteria</taxon>
        <taxon>Sphingomonadales</taxon>
        <taxon>Erythrobacteraceae</taxon>
        <taxon>Tsuneonella</taxon>
    </lineage>
</organism>
<gene>
    <name evidence="7" type="ORF">N0B51_02285</name>
</gene>
<dbReference type="InterPro" id="IPR012480">
    <property type="entry name" value="Hepar_II_III_C"/>
</dbReference>
<dbReference type="Gene3D" id="1.50.10.100">
    <property type="entry name" value="Chondroitin AC/alginate lyase"/>
    <property type="match status" value="1"/>
</dbReference>
<dbReference type="PANTHER" id="PTHR39210">
    <property type="entry name" value="HEPARIN-SULFATE LYASE"/>
    <property type="match status" value="1"/>
</dbReference>
<accession>A0A9X2VZN3</accession>
<feature type="domain" description="Heparinase II/III-like C-terminal" evidence="5">
    <location>
        <begin position="262"/>
        <end position="412"/>
    </location>
</feature>
<evidence type="ECO:0000256" key="1">
    <source>
        <dbReference type="ARBA" id="ARBA00004418"/>
    </source>
</evidence>
<keyword evidence="3" id="KW-0574">Periplasm</keyword>
<dbReference type="InterPro" id="IPR008929">
    <property type="entry name" value="Chondroitin_lyas"/>
</dbReference>
<keyword evidence="8" id="KW-1185">Reference proteome</keyword>
<evidence type="ECO:0000313" key="7">
    <source>
        <dbReference type="EMBL" id="MCT2557804.1"/>
    </source>
</evidence>
<dbReference type="SUPFAM" id="SSF48230">
    <property type="entry name" value="Chondroitin AC/alginate lyase"/>
    <property type="match status" value="1"/>
</dbReference>
<evidence type="ECO:0000256" key="4">
    <source>
        <dbReference type="ARBA" id="ARBA00023239"/>
    </source>
</evidence>
<keyword evidence="2" id="KW-0732">Signal</keyword>
<dbReference type="GO" id="GO:0042597">
    <property type="term" value="C:periplasmic space"/>
    <property type="evidence" value="ECO:0007669"/>
    <property type="project" value="UniProtKB-SubCell"/>
</dbReference>
<comment type="caution">
    <text evidence="7">The sequence shown here is derived from an EMBL/GenBank/DDBJ whole genome shotgun (WGS) entry which is preliminary data.</text>
</comment>
<dbReference type="Proteomes" id="UP001142648">
    <property type="component" value="Unassembled WGS sequence"/>
</dbReference>
<proteinExistence type="predicted"/>
<evidence type="ECO:0000259" key="5">
    <source>
        <dbReference type="Pfam" id="PF07940"/>
    </source>
</evidence>
<dbReference type="RefSeq" id="WP_259960561.1">
    <property type="nucleotide sequence ID" value="NZ_JAOAMV010000001.1"/>
</dbReference>
<evidence type="ECO:0000256" key="2">
    <source>
        <dbReference type="ARBA" id="ARBA00022729"/>
    </source>
</evidence>
<comment type="subcellular location">
    <subcellularLocation>
        <location evidence="1">Periplasm</location>
    </subcellularLocation>
</comment>
<evidence type="ECO:0000259" key="6">
    <source>
        <dbReference type="Pfam" id="PF16889"/>
    </source>
</evidence>
<evidence type="ECO:0000313" key="8">
    <source>
        <dbReference type="Proteomes" id="UP001142648"/>
    </source>
</evidence>
<dbReference type="GO" id="GO:0016829">
    <property type="term" value="F:lyase activity"/>
    <property type="evidence" value="ECO:0007669"/>
    <property type="project" value="UniProtKB-KW"/>
</dbReference>